<keyword evidence="2" id="KW-0808">Transferase</keyword>
<sequence length="164" mass="18762">MKITMVVVLYKQKPEESKTFLTLKQTLFAKNEGLKDIELILYDNSPEKQAFSPLDYEGLHITYIHDSRNLGIATAYNHAWTKAKANGSQWLLLLDHDTELTDTYINQVVTLREFAKEVAAIVPKINSENQMISPVYSHSLRPLTEEGQRQGYRSSRSWPLIPAP</sequence>
<dbReference type="EMBL" id="JAMQCR010000003">
    <property type="protein sequence ID" value="MCM2536044.1"/>
    <property type="molecule type" value="Genomic_DNA"/>
</dbReference>
<accession>A0ABT0WIZ4</accession>
<proteinExistence type="predicted"/>
<dbReference type="Proteomes" id="UP001523262">
    <property type="component" value="Unassembled WGS sequence"/>
</dbReference>
<evidence type="ECO:0000259" key="1">
    <source>
        <dbReference type="Pfam" id="PF00535"/>
    </source>
</evidence>
<name>A0ABT0WIZ4_9BACI</name>
<organism evidence="2 3">
    <name type="scientific">Neobacillus pocheonensis</name>
    <dbReference type="NCBI Taxonomy" id="363869"/>
    <lineage>
        <taxon>Bacteria</taxon>
        <taxon>Bacillati</taxon>
        <taxon>Bacillota</taxon>
        <taxon>Bacilli</taxon>
        <taxon>Bacillales</taxon>
        <taxon>Bacillaceae</taxon>
        <taxon>Neobacillus</taxon>
    </lineage>
</organism>
<dbReference type="SUPFAM" id="SSF53448">
    <property type="entry name" value="Nucleotide-diphospho-sugar transferases"/>
    <property type="match status" value="1"/>
</dbReference>
<protein>
    <submittedName>
        <fullName evidence="2">Glycosyltransferase</fullName>
        <ecNumber evidence="2">2.4.-.-</ecNumber>
    </submittedName>
</protein>
<dbReference type="InterPro" id="IPR001173">
    <property type="entry name" value="Glyco_trans_2-like"/>
</dbReference>
<comment type="caution">
    <text evidence="2">The sequence shown here is derived from an EMBL/GenBank/DDBJ whole genome shotgun (WGS) entry which is preliminary data.</text>
</comment>
<reference evidence="2 3" key="1">
    <citation type="submission" date="2022-06" db="EMBL/GenBank/DDBJ databases">
        <authorList>
            <person name="Jeon C.O."/>
        </authorList>
    </citation>
    <scope>NUCLEOTIDE SEQUENCE [LARGE SCALE GENOMIC DNA]</scope>
    <source>
        <strain evidence="2 3">KCTC 13943</strain>
    </source>
</reference>
<feature type="domain" description="Glycosyltransferase 2-like" evidence="1">
    <location>
        <begin position="28"/>
        <end position="149"/>
    </location>
</feature>
<dbReference type="Gene3D" id="3.90.550.10">
    <property type="entry name" value="Spore Coat Polysaccharide Biosynthesis Protein SpsA, Chain A"/>
    <property type="match status" value="1"/>
</dbReference>
<keyword evidence="2" id="KW-0328">Glycosyltransferase</keyword>
<evidence type="ECO:0000313" key="3">
    <source>
        <dbReference type="Proteomes" id="UP001523262"/>
    </source>
</evidence>
<dbReference type="InterPro" id="IPR029044">
    <property type="entry name" value="Nucleotide-diphossugar_trans"/>
</dbReference>
<evidence type="ECO:0000313" key="2">
    <source>
        <dbReference type="EMBL" id="MCM2536044.1"/>
    </source>
</evidence>
<dbReference type="EC" id="2.4.-.-" evidence="2"/>
<gene>
    <name evidence="2" type="ORF">NDK43_31805</name>
</gene>
<dbReference type="Pfam" id="PF00535">
    <property type="entry name" value="Glycos_transf_2"/>
    <property type="match status" value="1"/>
</dbReference>
<keyword evidence="3" id="KW-1185">Reference proteome</keyword>
<dbReference type="GO" id="GO:0016757">
    <property type="term" value="F:glycosyltransferase activity"/>
    <property type="evidence" value="ECO:0007669"/>
    <property type="project" value="UniProtKB-KW"/>
</dbReference>